<accession>A0A1E5QHA3</accession>
<reference evidence="2" key="1">
    <citation type="submission" date="2016-09" db="EMBL/GenBank/DDBJ databases">
        <title>Draft genome of thermotolerant cyanobacterium Desertifilum sp. strain IPPAS B-1220.</title>
        <authorList>
            <person name="Sinetova M.A."/>
            <person name="Bolakhan K."/>
            <person name="Zayadan B.K."/>
            <person name="Mironov K.S."/>
            <person name="Ustinova V."/>
            <person name="Kupriyanova E.V."/>
            <person name="Sidorov R.A."/>
            <person name="Skrypnik A.N."/>
            <person name="Gogoleva N.E."/>
            <person name="Gogolev Y.V."/>
            <person name="Los D.A."/>
        </authorList>
    </citation>
    <scope>NUCLEOTIDE SEQUENCE [LARGE SCALE GENOMIC DNA]</scope>
    <source>
        <strain evidence="2">IPPAS B-1220</strain>
    </source>
</reference>
<gene>
    <name evidence="2" type="ORF">BH720_16865</name>
</gene>
<proteinExistence type="predicted"/>
<dbReference type="STRING" id="1781255.BH720_16865"/>
<evidence type="ECO:0000313" key="2">
    <source>
        <dbReference type="EMBL" id="OEJ73974.1"/>
    </source>
</evidence>
<comment type="caution">
    <text evidence="2">The sequence shown here is derived from an EMBL/GenBank/DDBJ whole genome shotgun (WGS) entry which is preliminary data.</text>
</comment>
<dbReference type="EMBL" id="MJGC01000076">
    <property type="protein sequence ID" value="OEJ73974.1"/>
    <property type="molecule type" value="Genomic_DNA"/>
</dbReference>
<evidence type="ECO:0008006" key="3">
    <source>
        <dbReference type="Google" id="ProtNLM"/>
    </source>
</evidence>
<feature type="compositionally biased region" description="Polar residues" evidence="1">
    <location>
        <begin position="23"/>
        <end position="37"/>
    </location>
</feature>
<name>A0A1E5QHA3_9CYAN</name>
<dbReference type="AlphaFoldDB" id="A0A1E5QHA3"/>
<dbReference type="NCBIfam" id="NF037964">
    <property type="entry name" value="HetZ_related"/>
    <property type="match status" value="1"/>
</dbReference>
<organism evidence="2">
    <name type="scientific">Desertifilum tharense IPPAS B-1220</name>
    <dbReference type="NCBI Taxonomy" id="1781255"/>
    <lineage>
        <taxon>Bacteria</taxon>
        <taxon>Bacillati</taxon>
        <taxon>Cyanobacteriota</taxon>
        <taxon>Cyanophyceae</taxon>
        <taxon>Desertifilales</taxon>
        <taxon>Desertifilaceae</taxon>
        <taxon>Desertifilum</taxon>
    </lineage>
</organism>
<sequence>MNTHAAHLHSLNAVERRMIRPTNKPSLAPSSTVTAKSPSDPVKTVTQATESGFGLSAQPELSQSAAGVMEISTLTRLLLEDIQAVLETGKCRSAEAVATRIALEVERICTKSDRIQASGVARSWQLSLARHRLQKCLEYYQLGSKRGRSELHSNLSVMVYRHIASVRSRLGFQARYNQIEDFLQGFYVETLKAFRRENQLPEDYSPRTRLELAEYMAFSEHYAKRRISLPGGNVQRLIVLRAQGFARHQPPEMSLDIELAVESAKGEEAEIQSRSPAMQQIREKMVAAAIDPAESVLRDRVISELVRYLEEQDQSDCIDYLVLRLQDLSASEIDEVLGLSSRQRDYLQQRFKYHLEKFSRHHQWQLVHQWLGADLDQNLGMPPAQWQAFVAQLSPEQQQLLQCKQARLSDPEIAATLKCTPKQAQKRWYQILELAWSLRNQKA</sequence>
<dbReference type="InterPro" id="IPR049910">
    <property type="entry name" value="HetZ-rel"/>
</dbReference>
<protein>
    <recommendedName>
        <fullName evidence="3">ATPase involved in DNA repair</fullName>
    </recommendedName>
</protein>
<feature type="region of interest" description="Disordered" evidence="1">
    <location>
        <begin position="19"/>
        <end position="46"/>
    </location>
</feature>
<evidence type="ECO:0000256" key="1">
    <source>
        <dbReference type="SAM" id="MobiDB-lite"/>
    </source>
</evidence>